<name>A0ABX4WC83_VIBDI</name>
<reference evidence="1 2" key="1">
    <citation type="submission" date="2018-01" db="EMBL/GenBank/DDBJ databases">
        <title>Draft genome sequences of six Vibrio diazotrophicus strains isolated from deep-sea sediments of the Baltic Sea.</title>
        <authorList>
            <person name="Castillo D."/>
            <person name="Vandieken V."/>
            <person name="Chiang O."/>
            <person name="Middelboe M."/>
        </authorList>
    </citation>
    <scope>NUCLEOTIDE SEQUENCE [LARGE SCALE GENOMIC DNA]</scope>
    <source>
        <strain evidence="1 2">65.10M</strain>
    </source>
</reference>
<comment type="caution">
    <text evidence="1">The sequence shown here is derived from an EMBL/GenBank/DDBJ whole genome shotgun (WGS) entry which is preliminary data.</text>
</comment>
<protein>
    <submittedName>
        <fullName evidence="1">Uncharacterized protein</fullName>
    </submittedName>
</protein>
<evidence type="ECO:0000313" key="1">
    <source>
        <dbReference type="EMBL" id="PNI01381.1"/>
    </source>
</evidence>
<evidence type="ECO:0000313" key="2">
    <source>
        <dbReference type="Proteomes" id="UP000236547"/>
    </source>
</evidence>
<dbReference type="RefSeq" id="WP_102968180.1">
    <property type="nucleotide sequence ID" value="NZ_POSM01000008.1"/>
</dbReference>
<accession>A0ABX4WC83</accession>
<sequence length="155" mass="18376">MEYQWARLIYQYKKLPAIRDGMYPHFGGNLEFELFTFFEVCYHLKDWIKEDDRYHQMTNVENYINSTPSLRICADLCNRLKHRRKNNKLRSKKAPGVFIIAATISVGPTHDHAKTSIDEAFVNTERGKECCFDLAKECMDSWRHYLRDNGISLFE</sequence>
<dbReference type="Proteomes" id="UP000236547">
    <property type="component" value="Unassembled WGS sequence"/>
</dbReference>
<gene>
    <name evidence="1" type="ORF">C1O25_07565</name>
</gene>
<proteinExistence type="predicted"/>
<keyword evidence="2" id="KW-1185">Reference proteome</keyword>
<organism evidence="1 2">
    <name type="scientific">Vibrio diazotrophicus</name>
    <dbReference type="NCBI Taxonomy" id="685"/>
    <lineage>
        <taxon>Bacteria</taxon>
        <taxon>Pseudomonadati</taxon>
        <taxon>Pseudomonadota</taxon>
        <taxon>Gammaproteobacteria</taxon>
        <taxon>Vibrionales</taxon>
        <taxon>Vibrionaceae</taxon>
        <taxon>Vibrio</taxon>
    </lineage>
</organism>
<dbReference type="EMBL" id="POSM01000008">
    <property type="protein sequence ID" value="PNI01381.1"/>
    <property type="molecule type" value="Genomic_DNA"/>
</dbReference>